<dbReference type="InterPro" id="IPR023210">
    <property type="entry name" value="NADP_OxRdtase_dom"/>
</dbReference>
<dbReference type="InterPro" id="IPR018170">
    <property type="entry name" value="Aldo/ket_reductase_CS"/>
</dbReference>
<dbReference type="AlphaFoldDB" id="U4LVK6"/>
<dbReference type="GO" id="GO:0016616">
    <property type="term" value="F:oxidoreductase activity, acting on the CH-OH group of donors, NAD or NADP as acceptor"/>
    <property type="evidence" value="ECO:0007669"/>
    <property type="project" value="UniProtKB-ARBA"/>
</dbReference>
<dbReference type="PANTHER" id="PTHR43827:SF3">
    <property type="entry name" value="NADP-DEPENDENT OXIDOREDUCTASE DOMAIN-CONTAINING PROTEIN"/>
    <property type="match status" value="1"/>
</dbReference>
<dbReference type="PANTHER" id="PTHR43827">
    <property type="entry name" value="2,5-DIKETO-D-GLUCONIC ACID REDUCTASE"/>
    <property type="match status" value="1"/>
</dbReference>
<dbReference type="FunFam" id="3.20.20.100:FF:000002">
    <property type="entry name" value="2,5-diketo-D-gluconic acid reductase A"/>
    <property type="match status" value="1"/>
</dbReference>
<comment type="similarity">
    <text evidence="1">Belongs to the aldo/keto reductase family.</text>
</comment>
<dbReference type="SUPFAM" id="SSF51430">
    <property type="entry name" value="NAD(P)-linked oxidoreductase"/>
    <property type="match status" value="1"/>
</dbReference>
<evidence type="ECO:0000256" key="4">
    <source>
        <dbReference type="PIRSR" id="PIRSR000097-1"/>
    </source>
</evidence>
<dbReference type="eggNOG" id="KOG1577">
    <property type="taxonomic scope" value="Eukaryota"/>
</dbReference>
<evidence type="ECO:0000259" key="7">
    <source>
        <dbReference type="Pfam" id="PF00248"/>
    </source>
</evidence>
<evidence type="ECO:0000256" key="3">
    <source>
        <dbReference type="ARBA" id="ARBA00023002"/>
    </source>
</evidence>
<evidence type="ECO:0000313" key="8">
    <source>
        <dbReference type="EMBL" id="CCX32626.1"/>
    </source>
</evidence>
<evidence type="ECO:0000256" key="5">
    <source>
        <dbReference type="PIRSR" id="PIRSR000097-2"/>
    </source>
</evidence>
<dbReference type="OMA" id="IPEDMFV"/>
<protein>
    <submittedName>
        <fullName evidence="8">Similar to NAD/NADP-dependent indole-3-acetaldehyde reductase acc. no. O13848</fullName>
    </submittedName>
</protein>
<dbReference type="STRING" id="1076935.U4LVK6"/>
<feature type="domain" description="NADP-dependent oxidoreductase" evidence="7">
    <location>
        <begin position="41"/>
        <end position="278"/>
    </location>
</feature>
<dbReference type="Gene3D" id="3.20.20.100">
    <property type="entry name" value="NADP-dependent oxidoreductase domain"/>
    <property type="match status" value="1"/>
</dbReference>
<feature type="binding site" evidence="5">
    <location>
        <position position="117"/>
    </location>
    <ligand>
        <name>substrate</name>
    </ligand>
</feature>
<name>U4LVK6_PYROM</name>
<accession>U4LVK6</accession>
<keyword evidence="9" id="KW-1185">Reference proteome</keyword>
<dbReference type="Proteomes" id="UP000018144">
    <property type="component" value="Unassembled WGS sequence"/>
</dbReference>
<dbReference type="InterPro" id="IPR036812">
    <property type="entry name" value="NAD(P)_OxRdtase_dom_sf"/>
</dbReference>
<dbReference type="PROSITE" id="PS00798">
    <property type="entry name" value="ALDOKETO_REDUCTASE_1"/>
    <property type="match status" value="1"/>
</dbReference>
<gene>
    <name evidence="8" type="ORF">PCON_13466</name>
</gene>
<evidence type="ECO:0000256" key="1">
    <source>
        <dbReference type="ARBA" id="ARBA00007905"/>
    </source>
</evidence>
<dbReference type="PRINTS" id="PR00069">
    <property type="entry name" value="ALDKETRDTASE"/>
</dbReference>
<feature type="site" description="Lowers pKa of active site Tyr" evidence="6">
    <location>
        <position position="87"/>
    </location>
</feature>
<evidence type="ECO:0000256" key="6">
    <source>
        <dbReference type="PIRSR" id="PIRSR000097-3"/>
    </source>
</evidence>
<evidence type="ECO:0000256" key="2">
    <source>
        <dbReference type="ARBA" id="ARBA00022857"/>
    </source>
</evidence>
<dbReference type="Pfam" id="PF00248">
    <property type="entry name" value="Aldo_ket_red"/>
    <property type="match status" value="1"/>
</dbReference>
<keyword evidence="2" id="KW-0521">NADP</keyword>
<dbReference type="PIRSF" id="PIRSF000097">
    <property type="entry name" value="AKR"/>
    <property type="match status" value="1"/>
</dbReference>
<dbReference type="OrthoDB" id="416253at2759"/>
<keyword evidence="3" id="KW-0560">Oxidoreductase</keyword>
<dbReference type="GO" id="GO:0016652">
    <property type="term" value="F:oxidoreductase activity, acting on NAD(P)H as acceptor"/>
    <property type="evidence" value="ECO:0007669"/>
    <property type="project" value="InterPro"/>
</dbReference>
<dbReference type="CDD" id="cd19120">
    <property type="entry name" value="AKR_AKR3C2-3"/>
    <property type="match status" value="1"/>
</dbReference>
<dbReference type="InterPro" id="IPR020471">
    <property type="entry name" value="AKR"/>
</dbReference>
<reference evidence="8 9" key="1">
    <citation type="journal article" date="2013" name="PLoS Genet.">
        <title>The genome and development-dependent transcriptomes of Pyronema confluens: a window into fungal evolution.</title>
        <authorList>
            <person name="Traeger S."/>
            <person name="Altegoer F."/>
            <person name="Freitag M."/>
            <person name="Gabaldon T."/>
            <person name="Kempken F."/>
            <person name="Kumar A."/>
            <person name="Marcet-Houben M."/>
            <person name="Poggeler S."/>
            <person name="Stajich J.E."/>
            <person name="Nowrousian M."/>
        </authorList>
    </citation>
    <scope>NUCLEOTIDE SEQUENCE [LARGE SCALE GENOMIC DNA]</scope>
    <source>
        <strain evidence="9">CBS 100304</strain>
        <tissue evidence="8">Vegetative mycelium</tissue>
    </source>
</reference>
<organism evidence="8 9">
    <name type="scientific">Pyronema omphalodes (strain CBS 100304)</name>
    <name type="common">Pyronema confluens</name>
    <dbReference type="NCBI Taxonomy" id="1076935"/>
    <lineage>
        <taxon>Eukaryota</taxon>
        <taxon>Fungi</taxon>
        <taxon>Dikarya</taxon>
        <taxon>Ascomycota</taxon>
        <taxon>Pezizomycotina</taxon>
        <taxon>Pezizomycetes</taxon>
        <taxon>Pezizales</taxon>
        <taxon>Pyronemataceae</taxon>
        <taxon>Pyronema</taxon>
    </lineage>
</organism>
<proteinExistence type="inferred from homology"/>
<sequence>MAVNIPTFKLSTGLTIPAVGYGCGTKWYGAAKDETGLDRALVNSMVEAIKLGYRHIDGAEMYGNEAEIGAAIKESGVPRDQLFITTKLFPSVKDPKARFVESLKNLGVDYIDLYLLHCPFFDKQSHGVSVGEVWEAIEALHDNGKGPARTIGVSNFLVPDLEELMKTAKITPAVNQIEIHPYCFDEALYKYCNDNNILLTAYGPLSATVRFAGGPLDAVLEKIGQKYGKTKEQVQIKWGLEMGWVVVTTTQKKERMVLYGDMEGWNLEKEEVEEIKKVGLSKPQRAFWDGKYKFVQGEGWKRVDKE</sequence>
<dbReference type="InterPro" id="IPR044494">
    <property type="entry name" value="AKR3C2/3"/>
</dbReference>
<dbReference type="EMBL" id="HF935890">
    <property type="protein sequence ID" value="CCX32626.1"/>
    <property type="molecule type" value="Genomic_DNA"/>
</dbReference>
<feature type="active site" description="Proton donor" evidence="4">
    <location>
        <position position="62"/>
    </location>
</feature>
<evidence type="ECO:0000313" key="9">
    <source>
        <dbReference type="Proteomes" id="UP000018144"/>
    </source>
</evidence>